<protein>
    <submittedName>
        <fullName evidence="1">Uncharacterized protein</fullName>
    </submittedName>
</protein>
<reference evidence="1" key="1">
    <citation type="journal article" date="2020" name="Nature">
        <title>Giant virus diversity and host interactions through global metagenomics.</title>
        <authorList>
            <person name="Schulz F."/>
            <person name="Roux S."/>
            <person name="Paez-Espino D."/>
            <person name="Jungbluth S."/>
            <person name="Walsh D.A."/>
            <person name="Denef V.J."/>
            <person name="McMahon K.D."/>
            <person name="Konstantinidis K.T."/>
            <person name="Eloe-Fadrosh E.A."/>
            <person name="Kyrpides N.C."/>
            <person name="Woyke T."/>
        </authorList>
    </citation>
    <scope>NUCLEOTIDE SEQUENCE</scope>
    <source>
        <strain evidence="1">GVMAG-M-3300023174-132</strain>
    </source>
</reference>
<organism evidence="1">
    <name type="scientific">viral metagenome</name>
    <dbReference type="NCBI Taxonomy" id="1070528"/>
    <lineage>
        <taxon>unclassified sequences</taxon>
        <taxon>metagenomes</taxon>
        <taxon>organismal metagenomes</taxon>
    </lineage>
</organism>
<sequence length="41" mass="4516">MRRVATEQTEYAAHRMATSAVVFAAIQEVAASKTQILYKSS</sequence>
<dbReference type="AlphaFoldDB" id="A0A6C0DBT5"/>
<evidence type="ECO:0000313" key="1">
    <source>
        <dbReference type="EMBL" id="QHT13624.1"/>
    </source>
</evidence>
<accession>A0A6C0DBT5</accession>
<dbReference type="EMBL" id="MN739575">
    <property type="protein sequence ID" value="QHT13624.1"/>
    <property type="molecule type" value="Genomic_DNA"/>
</dbReference>
<proteinExistence type="predicted"/>
<name>A0A6C0DBT5_9ZZZZ</name>